<dbReference type="AlphaFoldDB" id="B6VEU3"/>
<feature type="non-terminal residue" evidence="1">
    <location>
        <position position="1"/>
    </location>
</feature>
<protein>
    <submittedName>
        <fullName evidence="1">Uncharacterized protein</fullName>
    </submittedName>
</protein>
<organism evidence="1">
    <name type="scientific">Cupressus sempervirens</name>
    <name type="common">Italian cypress</name>
    <dbReference type="NCBI Taxonomy" id="13469"/>
    <lineage>
        <taxon>Eukaryota</taxon>
        <taxon>Viridiplantae</taxon>
        <taxon>Streptophyta</taxon>
        <taxon>Embryophyta</taxon>
        <taxon>Tracheophyta</taxon>
        <taxon>Spermatophyta</taxon>
        <taxon>Pinopsida</taxon>
        <taxon>Pinidae</taxon>
        <taxon>Conifers II</taxon>
        <taxon>Cupressales</taxon>
        <taxon>Cupressaceae</taxon>
        <taxon>Cupressus</taxon>
    </lineage>
</organism>
<sequence length="93" mass="11123">SFRQQIYFKRLNDKGNNKDWSFCLCASKHNLRIYEQTEVDEILNQCWTIYQYIDKTLSQLVTYSVEELNKCLMYDRAHSHSLSTHPNVVQCVK</sequence>
<reference evidence="1" key="1">
    <citation type="submission" date="2008-10" db="EMBL/GenBank/DDBJ databases">
        <title>Cloning and characterization of cold regulated sequences in cypress (Cupressus sempervirens).</title>
        <authorList>
            <person name="Pedron L."/>
            <person name="Baldi P."/>
            <person name="La Porta N."/>
        </authorList>
    </citation>
    <scope>NUCLEOTIDE SEQUENCE</scope>
    <source>
        <strain evidence="1">Cyplp151</strain>
    </source>
</reference>
<dbReference type="EMBL" id="FJ380033">
    <property type="protein sequence ID" value="ACJ09672.1"/>
    <property type="molecule type" value="mRNA"/>
</dbReference>
<proteinExistence type="evidence at transcript level"/>
<accession>B6VEU3</accession>
<name>B6VEU3_CUPSE</name>
<evidence type="ECO:0000313" key="1">
    <source>
        <dbReference type="EMBL" id="ACJ09672.1"/>
    </source>
</evidence>